<dbReference type="SUPFAM" id="SSF52540">
    <property type="entry name" value="P-loop containing nucleoside triphosphate hydrolases"/>
    <property type="match status" value="1"/>
</dbReference>
<keyword evidence="8 13" id="KW-0418">Kinase</keyword>
<reference evidence="13 14" key="1">
    <citation type="submission" date="2018-12" db="EMBL/GenBank/DDBJ databases">
        <authorList>
            <consortium name="Pathogen Informatics"/>
        </authorList>
    </citation>
    <scope>NUCLEOTIDE SEQUENCE [LARGE SCALE GENOMIC DNA]</scope>
    <source>
        <strain evidence="13 14">NCTC10485</strain>
    </source>
</reference>
<comment type="similarity">
    <text evidence="2">Belongs to the phosphoribulokinase family.</text>
</comment>
<dbReference type="InterPro" id="IPR027417">
    <property type="entry name" value="P-loop_NTPase"/>
</dbReference>
<feature type="domain" description="Phosphoribulokinase/uridine kinase" evidence="12">
    <location>
        <begin position="2"/>
        <end position="178"/>
    </location>
</feature>
<comment type="pathway">
    <text evidence="1">Carbohydrate biosynthesis; Calvin cycle.</text>
</comment>
<dbReference type="NCBIfam" id="NF005655">
    <property type="entry name" value="PRK07429.1"/>
    <property type="match status" value="1"/>
</dbReference>
<protein>
    <recommendedName>
        <fullName evidence="3">phosphoribulokinase</fullName>
        <ecNumber evidence="3">2.7.1.19</ecNumber>
    </recommendedName>
    <alternativeName>
        <fullName evidence="10">Phosphopentokinase</fullName>
    </alternativeName>
</protein>
<evidence type="ECO:0000256" key="3">
    <source>
        <dbReference type="ARBA" id="ARBA00012042"/>
    </source>
</evidence>
<evidence type="ECO:0000256" key="4">
    <source>
        <dbReference type="ARBA" id="ARBA00022531"/>
    </source>
</evidence>
<dbReference type="AlphaFoldDB" id="A0A3S4TND3"/>
<keyword evidence="5" id="KW-0113">Calvin cycle</keyword>
<proteinExistence type="inferred from homology"/>
<dbReference type="InterPro" id="IPR006082">
    <property type="entry name" value="PRK"/>
</dbReference>
<dbReference type="InterPro" id="IPR006083">
    <property type="entry name" value="PRK/URK"/>
</dbReference>
<dbReference type="Gene3D" id="3.40.50.300">
    <property type="entry name" value="P-loop containing nucleotide triphosphate hydrolases"/>
    <property type="match status" value="1"/>
</dbReference>
<comment type="catalytic activity">
    <reaction evidence="11">
        <text>D-ribulose 5-phosphate + ATP = D-ribulose 1,5-bisphosphate + ADP + H(+)</text>
        <dbReference type="Rhea" id="RHEA:19365"/>
        <dbReference type="ChEBI" id="CHEBI:15378"/>
        <dbReference type="ChEBI" id="CHEBI:30616"/>
        <dbReference type="ChEBI" id="CHEBI:57870"/>
        <dbReference type="ChEBI" id="CHEBI:58121"/>
        <dbReference type="ChEBI" id="CHEBI:456216"/>
        <dbReference type="EC" id="2.7.1.19"/>
    </reaction>
</comment>
<dbReference type="EC" id="2.7.1.19" evidence="3"/>
<evidence type="ECO:0000256" key="6">
    <source>
        <dbReference type="ARBA" id="ARBA00022679"/>
    </source>
</evidence>
<evidence type="ECO:0000256" key="9">
    <source>
        <dbReference type="ARBA" id="ARBA00022840"/>
    </source>
</evidence>
<accession>A0A3S4TND3</accession>
<evidence type="ECO:0000313" key="13">
    <source>
        <dbReference type="EMBL" id="VEG48911.1"/>
    </source>
</evidence>
<dbReference type="PANTHER" id="PTHR10285">
    <property type="entry name" value="URIDINE KINASE"/>
    <property type="match status" value="1"/>
</dbReference>
<evidence type="ECO:0000256" key="2">
    <source>
        <dbReference type="ARBA" id="ARBA00009719"/>
    </source>
</evidence>
<dbReference type="GO" id="GO:0019253">
    <property type="term" value="P:reductive pentose-phosphate cycle"/>
    <property type="evidence" value="ECO:0007669"/>
    <property type="project" value="UniProtKB-KW"/>
</dbReference>
<dbReference type="PRINTS" id="PR00478">
    <property type="entry name" value="PHRIBLKINASE"/>
</dbReference>
<keyword evidence="14" id="KW-1185">Reference proteome</keyword>
<gene>
    <name evidence="13" type="primary">udk</name>
    <name evidence="13" type="ORF">NCTC10485_03213</name>
</gene>
<keyword evidence="7" id="KW-0547">Nucleotide-binding</keyword>
<keyword evidence="4" id="KW-0602">Photosynthesis</keyword>
<dbReference type="GO" id="GO:0008974">
    <property type="term" value="F:phosphoribulokinase activity"/>
    <property type="evidence" value="ECO:0007669"/>
    <property type="project" value="UniProtKB-EC"/>
</dbReference>
<evidence type="ECO:0000313" key="14">
    <source>
        <dbReference type="Proteomes" id="UP000282551"/>
    </source>
</evidence>
<dbReference type="EMBL" id="LR134355">
    <property type="protein sequence ID" value="VEG48911.1"/>
    <property type="molecule type" value="Genomic_DNA"/>
</dbReference>
<dbReference type="OrthoDB" id="9773443at2"/>
<dbReference type="Proteomes" id="UP000282551">
    <property type="component" value="Chromosome"/>
</dbReference>
<evidence type="ECO:0000256" key="11">
    <source>
        <dbReference type="ARBA" id="ARBA00047663"/>
    </source>
</evidence>
<dbReference type="RefSeq" id="WP_126334645.1">
    <property type="nucleotide sequence ID" value="NZ_LR134355.1"/>
</dbReference>
<evidence type="ECO:0000256" key="1">
    <source>
        <dbReference type="ARBA" id="ARBA00005215"/>
    </source>
</evidence>
<organism evidence="13 14">
    <name type="scientific">Mycolicibacterium chitae</name>
    <name type="common">Mycobacterium chitae</name>
    <dbReference type="NCBI Taxonomy" id="1792"/>
    <lineage>
        <taxon>Bacteria</taxon>
        <taxon>Bacillati</taxon>
        <taxon>Actinomycetota</taxon>
        <taxon>Actinomycetes</taxon>
        <taxon>Mycobacteriales</taxon>
        <taxon>Mycobacteriaceae</taxon>
        <taxon>Mycolicibacterium</taxon>
    </lineage>
</organism>
<evidence type="ECO:0000259" key="12">
    <source>
        <dbReference type="Pfam" id="PF00485"/>
    </source>
</evidence>
<keyword evidence="6 13" id="KW-0808">Transferase</keyword>
<name>A0A3S4TND3_MYCCI</name>
<sequence length="293" mass="32378">MLAIAGDSASGKSTVAAGLVNTLGPHRCLSISTDDYHRFDRLERSLNGMTPLHPDCNHLDILGQHLQLLATGQSVLKPVYDHASGRLLRPVVVDPADYIIVEGLLPLHTNLCRACFDLAVYLDPDDNVRRDWKTQRDCASRGYTPDQVLTELADRESDAQQFVLPQRAFADLVVRFAPIEQRNDPPDTPLSATLLLRPNIPQPDLTSVLRPEITATMHMGLANDHDGRPVDSLHVHGYVDPEESARAEKLLWRALTEDRLEMTDALGAIAGGHSTPLAVTQMMLLFHLLKATR</sequence>
<dbReference type="Pfam" id="PF00485">
    <property type="entry name" value="PRK"/>
    <property type="match status" value="1"/>
</dbReference>
<evidence type="ECO:0000256" key="7">
    <source>
        <dbReference type="ARBA" id="ARBA00022741"/>
    </source>
</evidence>
<dbReference type="GO" id="GO:0005524">
    <property type="term" value="F:ATP binding"/>
    <property type="evidence" value="ECO:0007669"/>
    <property type="project" value="UniProtKB-KW"/>
</dbReference>
<evidence type="ECO:0000256" key="8">
    <source>
        <dbReference type="ARBA" id="ARBA00022777"/>
    </source>
</evidence>
<keyword evidence="9" id="KW-0067">ATP-binding</keyword>
<evidence type="ECO:0000256" key="5">
    <source>
        <dbReference type="ARBA" id="ARBA00022567"/>
    </source>
</evidence>
<evidence type="ECO:0000256" key="10">
    <source>
        <dbReference type="ARBA" id="ARBA00031382"/>
    </source>
</evidence>